<keyword evidence="2" id="KW-0418">Kinase</keyword>
<evidence type="ECO:0000259" key="1">
    <source>
        <dbReference type="Pfam" id="PF07475"/>
    </source>
</evidence>
<dbReference type="GO" id="GO:0006109">
    <property type="term" value="P:regulation of carbohydrate metabolic process"/>
    <property type="evidence" value="ECO:0007669"/>
    <property type="project" value="InterPro"/>
</dbReference>
<dbReference type="SUPFAM" id="SSF53795">
    <property type="entry name" value="PEP carboxykinase-like"/>
    <property type="match status" value="1"/>
</dbReference>
<dbReference type="InterPro" id="IPR011104">
    <property type="entry name" value="Hpr_kin/Pase_C"/>
</dbReference>
<dbReference type="Gene3D" id="3.40.50.300">
    <property type="entry name" value="P-loop containing nucleotide triphosphate hydrolases"/>
    <property type="match status" value="1"/>
</dbReference>
<accession>A0A0D6MMK6</accession>
<comment type="caution">
    <text evidence="2">The sequence shown here is derived from an EMBL/GenBank/DDBJ whole genome shotgun (WGS) entry which is preliminary data.</text>
</comment>
<dbReference type="AlphaFoldDB" id="A0A0D6MMK6"/>
<dbReference type="GO" id="GO:0000155">
    <property type="term" value="F:phosphorelay sensor kinase activity"/>
    <property type="evidence" value="ECO:0007669"/>
    <property type="project" value="InterPro"/>
</dbReference>
<keyword evidence="2" id="KW-0808">Transferase</keyword>
<dbReference type="Pfam" id="PF07475">
    <property type="entry name" value="Hpr_kinase_C"/>
    <property type="match status" value="1"/>
</dbReference>
<protein>
    <submittedName>
        <fullName evidence="2">HPr kinase</fullName>
    </submittedName>
</protein>
<organism evidence="2 3">
    <name type="scientific">Tanticharoenia sakaeratensis NBRC 103193</name>
    <dbReference type="NCBI Taxonomy" id="1231623"/>
    <lineage>
        <taxon>Bacteria</taxon>
        <taxon>Pseudomonadati</taxon>
        <taxon>Pseudomonadota</taxon>
        <taxon>Alphaproteobacteria</taxon>
        <taxon>Acetobacterales</taxon>
        <taxon>Acetobacteraceae</taxon>
        <taxon>Tanticharoenia</taxon>
    </lineage>
</organism>
<gene>
    <name evidence="2" type="ORF">Tasa_028_048</name>
</gene>
<reference evidence="2 3" key="1">
    <citation type="submission" date="2012-10" db="EMBL/GenBank/DDBJ databases">
        <title>Genome sequencing of Tanticharoenia sakaeratensis NBRC 103193.</title>
        <authorList>
            <person name="Azuma Y."/>
            <person name="Hadano H."/>
            <person name="Hirakawa H."/>
            <person name="Matsushita K."/>
        </authorList>
    </citation>
    <scope>NUCLEOTIDE SEQUENCE [LARGE SCALE GENOMIC DNA]</scope>
    <source>
        <strain evidence="2 3">NBRC 103193</strain>
    </source>
</reference>
<feature type="domain" description="HPr kinase/phosphorylase C-terminal" evidence="1">
    <location>
        <begin position="5"/>
        <end position="84"/>
    </location>
</feature>
<dbReference type="STRING" id="1231623.Tasa_028_048"/>
<dbReference type="OrthoDB" id="8326226at2"/>
<sequence>MMPDTIHATCVVRDGVAILITGRPGRGKSRLALRLMHAGCALLADDRVLLAGGPVEAHTPPQPPGTRLGHALLEVRGLGLVEYRHASPAPVRLVIDLDRAPERLPEPCRDKRTGAPVLVLDPDDPAAVERTLTALDCAIGILRLHTTPT</sequence>
<evidence type="ECO:0000313" key="2">
    <source>
        <dbReference type="EMBL" id="GAN54681.1"/>
    </source>
</evidence>
<name>A0A0D6MMK6_9PROT</name>
<dbReference type="InterPro" id="IPR027417">
    <property type="entry name" value="P-loop_NTPase"/>
</dbReference>
<dbReference type="RefSeq" id="WP_053053805.1">
    <property type="nucleotide sequence ID" value="NZ_BALE01000028.1"/>
</dbReference>
<evidence type="ECO:0000313" key="3">
    <source>
        <dbReference type="Proteomes" id="UP000032679"/>
    </source>
</evidence>
<keyword evidence="3" id="KW-1185">Reference proteome</keyword>
<dbReference type="GO" id="GO:0005524">
    <property type="term" value="F:ATP binding"/>
    <property type="evidence" value="ECO:0007669"/>
    <property type="project" value="InterPro"/>
</dbReference>
<proteinExistence type="predicted"/>
<dbReference type="EMBL" id="BALE01000028">
    <property type="protein sequence ID" value="GAN54681.1"/>
    <property type="molecule type" value="Genomic_DNA"/>
</dbReference>
<dbReference type="Proteomes" id="UP000032679">
    <property type="component" value="Unassembled WGS sequence"/>
</dbReference>